<keyword evidence="1 5" id="KW-0963">Cytoplasm</keyword>
<dbReference type="InterPro" id="IPR009000">
    <property type="entry name" value="Transl_B-barrel_sf"/>
</dbReference>
<gene>
    <name evidence="5 8" type="primary">rimM</name>
    <name evidence="8" type="ORF">O6P33_05615</name>
</gene>
<dbReference type="PANTHER" id="PTHR33692:SF1">
    <property type="entry name" value="RIBOSOME MATURATION FACTOR RIMM"/>
    <property type="match status" value="1"/>
</dbReference>
<dbReference type="GO" id="GO:0005737">
    <property type="term" value="C:cytoplasm"/>
    <property type="evidence" value="ECO:0007669"/>
    <property type="project" value="UniProtKB-SubCell"/>
</dbReference>
<evidence type="ECO:0000256" key="1">
    <source>
        <dbReference type="ARBA" id="ARBA00022490"/>
    </source>
</evidence>
<dbReference type="GO" id="GO:0042274">
    <property type="term" value="P:ribosomal small subunit biogenesis"/>
    <property type="evidence" value="ECO:0007669"/>
    <property type="project" value="UniProtKB-UniRule"/>
</dbReference>
<evidence type="ECO:0000256" key="2">
    <source>
        <dbReference type="ARBA" id="ARBA00022517"/>
    </source>
</evidence>
<evidence type="ECO:0000256" key="3">
    <source>
        <dbReference type="ARBA" id="ARBA00022552"/>
    </source>
</evidence>
<dbReference type="Pfam" id="PF01782">
    <property type="entry name" value="RimM"/>
    <property type="match status" value="1"/>
</dbReference>
<dbReference type="HAMAP" id="MF_00014">
    <property type="entry name" value="Ribosome_mat_RimM"/>
    <property type="match status" value="1"/>
</dbReference>
<keyword evidence="9" id="KW-1185">Reference proteome</keyword>
<dbReference type="SUPFAM" id="SSF50346">
    <property type="entry name" value="PRC-barrel domain"/>
    <property type="match status" value="1"/>
</dbReference>
<dbReference type="Proteomes" id="UP001212189">
    <property type="component" value="Chromosome"/>
</dbReference>
<dbReference type="GO" id="GO:0005840">
    <property type="term" value="C:ribosome"/>
    <property type="evidence" value="ECO:0007669"/>
    <property type="project" value="InterPro"/>
</dbReference>
<evidence type="ECO:0000313" key="9">
    <source>
        <dbReference type="Proteomes" id="UP001212189"/>
    </source>
</evidence>
<dbReference type="InterPro" id="IPR011961">
    <property type="entry name" value="RimM"/>
</dbReference>
<dbReference type="InterPro" id="IPR002676">
    <property type="entry name" value="RimM_N"/>
</dbReference>
<dbReference type="GO" id="GO:0043022">
    <property type="term" value="F:ribosome binding"/>
    <property type="evidence" value="ECO:0007669"/>
    <property type="project" value="InterPro"/>
</dbReference>
<dbReference type="SUPFAM" id="SSF50447">
    <property type="entry name" value="Translation proteins"/>
    <property type="match status" value="1"/>
</dbReference>
<keyword evidence="2 5" id="KW-0690">Ribosome biogenesis</keyword>
<evidence type="ECO:0000313" key="8">
    <source>
        <dbReference type="EMBL" id="WBE26302.1"/>
    </source>
</evidence>
<dbReference type="InterPro" id="IPR056792">
    <property type="entry name" value="PRC_RimM"/>
</dbReference>
<sequence>MSKTQPATDDLVVLGKIGAVHGVRGEVKVHSFTESMENLLDYPVWQLRRGEDIKQVKLASGRLQGKSLVAKIEGLDDREIARTLTNYEICVYRSELPELADGEFYWHQLEGLKVINQDQHLFGIVDHLLETGANDVLVVKPCAGSFDDQERLLPYTEQCVQSVDLTAGEMHVEWDADF</sequence>
<evidence type="ECO:0000259" key="6">
    <source>
        <dbReference type="Pfam" id="PF01782"/>
    </source>
</evidence>
<dbReference type="Pfam" id="PF24986">
    <property type="entry name" value="PRC_RimM"/>
    <property type="match status" value="1"/>
</dbReference>
<keyword evidence="3 5" id="KW-0698">rRNA processing</keyword>
<comment type="similarity">
    <text evidence="5">Belongs to the RimM family.</text>
</comment>
<feature type="domain" description="Ribosome maturation factor RimM PRC barrel" evidence="7">
    <location>
        <begin position="106"/>
        <end position="175"/>
    </location>
</feature>
<keyword evidence="4 5" id="KW-0143">Chaperone</keyword>
<dbReference type="RefSeq" id="WP_269819224.1">
    <property type="nucleotide sequence ID" value="NZ_CP114976.1"/>
</dbReference>
<evidence type="ECO:0000259" key="7">
    <source>
        <dbReference type="Pfam" id="PF24986"/>
    </source>
</evidence>
<comment type="domain">
    <text evidence="5">The PRC barrel domain binds ribosomal protein uS19.</text>
</comment>
<dbReference type="Gene3D" id="2.40.30.60">
    <property type="entry name" value="RimM"/>
    <property type="match status" value="1"/>
</dbReference>
<dbReference type="PANTHER" id="PTHR33692">
    <property type="entry name" value="RIBOSOME MATURATION FACTOR RIMM"/>
    <property type="match status" value="1"/>
</dbReference>
<dbReference type="EMBL" id="CP114976">
    <property type="protein sequence ID" value="WBE26302.1"/>
    <property type="molecule type" value="Genomic_DNA"/>
</dbReference>
<evidence type="ECO:0000256" key="5">
    <source>
        <dbReference type="HAMAP-Rule" id="MF_00014"/>
    </source>
</evidence>
<feature type="domain" description="RimM N-terminal" evidence="6">
    <location>
        <begin position="14"/>
        <end position="94"/>
    </location>
</feature>
<dbReference type="KEGG" id="dce:O6P33_05615"/>
<protein>
    <recommendedName>
        <fullName evidence="5">Ribosome maturation factor RimM</fullName>
    </recommendedName>
</protein>
<dbReference type="AlphaFoldDB" id="A0AAE9VR03"/>
<dbReference type="InterPro" id="IPR036976">
    <property type="entry name" value="RimM_N_sf"/>
</dbReference>
<dbReference type="GO" id="GO:0006364">
    <property type="term" value="P:rRNA processing"/>
    <property type="evidence" value="ECO:0007669"/>
    <property type="project" value="UniProtKB-UniRule"/>
</dbReference>
<accession>A0AAE9VR03</accession>
<dbReference type="InterPro" id="IPR011033">
    <property type="entry name" value="PRC_barrel-like_sf"/>
</dbReference>
<name>A0AAE9VR03_9GAMM</name>
<dbReference type="Gene3D" id="2.30.30.240">
    <property type="entry name" value="PRC-barrel domain"/>
    <property type="match status" value="1"/>
</dbReference>
<organism evidence="8 9">
    <name type="scientific">Denitrificimonas caeni</name>
    <dbReference type="NCBI Taxonomy" id="521720"/>
    <lineage>
        <taxon>Bacteria</taxon>
        <taxon>Pseudomonadati</taxon>
        <taxon>Pseudomonadota</taxon>
        <taxon>Gammaproteobacteria</taxon>
        <taxon>Pseudomonadales</taxon>
        <taxon>Pseudomonadaceae</taxon>
        <taxon>Denitrificimonas</taxon>
    </lineage>
</organism>
<comment type="subcellular location">
    <subcellularLocation>
        <location evidence="5">Cytoplasm</location>
    </subcellularLocation>
</comment>
<evidence type="ECO:0000256" key="4">
    <source>
        <dbReference type="ARBA" id="ARBA00023186"/>
    </source>
</evidence>
<proteinExistence type="inferred from homology"/>
<reference evidence="8 9" key="1">
    <citation type="submission" date="2022-12" db="EMBL/GenBank/DDBJ databases">
        <title>Coexistence and Characterization of a Novel Tigecycline Resistance gene tet(X) variant and blaNDM-1 in a Pseudomonas caeni Isolate of Chicken Origin.</title>
        <authorList>
            <person name="Lu X."/>
            <person name="Zhang L."/>
            <person name="Li R."/>
            <person name="Wang Z."/>
        </authorList>
    </citation>
    <scope>NUCLEOTIDE SEQUENCE [LARGE SCALE GENOMIC DNA]</scope>
    <source>
        <strain evidence="8 9">CE14</strain>
    </source>
</reference>
<dbReference type="NCBIfam" id="TIGR02273">
    <property type="entry name" value="16S_RimM"/>
    <property type="match status" value="1"/>
</dbReference>
<comment type="function">
    <text evidence="5">An accessory protein needed during the final step in the assembly of 30S ribosomal subunit, possibly for assembly of the head region. Essential for efficient processing of 16S rRNA. May be needed both before and after RbfA during the maturation of 16S rRNA. It has affinity for free ribosomal 30S subunits but not for 70S ribosomes.</text>
</comment>
<comment type="subunit">
    <text evidence="5">Binds ribosomal protein uS19.</text>
</comment>